<dbReference type="GO" id="GO:0003723">
    <property type="term" value="F:RNA binding"/>
    <property type="evidence" value="ECO:0007669"/>
    <property type="project" value="InterPro"/>
</dbReference>
<feature type="repeat" description="PPR" evidence="2">
    <location>
        <begin position="103"/>
        <end position="137"/>
    </location>
</feature>
<name>A0A067KYK1_JATCU</name>
<dbReference type="AlphaFoldDB" id="A0A067KYK1"/>
<dbReference type="Pfam" id="PF01535">
    <property type="entry name" value="PPR"/>
    <property type="match status" value="2"/>
</dbReference>
<sequence length="283" mass="32173">MNEVTFLTAIQACSQIGHLEKGKWVHHKLITYGIKEDLYINTALVDMYAKCGDLLTAKEVFNSMPERSVVSWSVMIAGYGMHGDVDAAISLFSQMVQLGIKPNDITFMNILSACSHSGYVEGGKFYFNSMKHFGVEPNPEHFACMVDLLSRVGDLNEAYRIINSMPFPAEAGIWGALLNGCRIHRRTDMIRRIEEDLVDMKTDDTGYYTLLSNIYAEEGKWDESRKVRSVMKWIGLKKVPGYSIIELDKKVYRFGAGDISHWPIKEIYNFLENFQSLALENLQ</sequence>
<dbReference type="FunFam" id="1.25.40.10:FF:000090">
    <property type="entry name" value="Pentatricopeptide repeat-containing protein, chloroplastic"/>
    <property type="match status" value="1"/>
</dbReference>
<dbReference type="InterPro" id="IPR011990">
    <property type="entry name" value="TPR-like_helical_dom_sf"/>
</dbReference>
<dbReference type="InterPro" id="IPR046848">
    <property type="entry name" value="E_motif"/>
</dbReference>
<evidence type="ECO:0000313" key="4">
    <source>
        <dbReference type="Proteomes" id="UP000027138"/>
    </source>
</evidence>
<organism evidence="3 4">
    <name type="scientific">Jatropha curcas</name>
    <name type="common">Barbados nut</name>
    <dbReference type="NCBI Taxonomy" id="180498"/>
    <lineage>
        <taxon>Eukaryota</taxon>
        <taxon>Viridiplantae</taxon>
        <taxon>Streptophyta</taxon>
        <taxon>Embryophyta</taxon>
        <taxon>Tracheophyta</taxon>
        <taxon>Spermatophyta</taxon>
        <taxon>Magnoliopsida</taxon>
        <taxon>eudicotyledons</taxon>
        <taxon>Gunneridae</taxon>
        <taxon>Pentapetalae</taxon>
        <taxon>rosids</taxon>
        <taxon>fabids</taxon>
        <taxon>Malpighiales</taxon>
        <taxon>Euphorbiaceae</taxon>
        <taxon>Crotonoideae</taxon>
        <taxon>Jatropheae</taxon>
        <taxon>Jatropha</taxon>
    </lineage>
</organism>
<dbReference type="NCBIfam" id="TIGR00756">
    <property type="entry name" value="PPR"/>
    <property type="match status" value="3"/>
</dbReference>
<dbReference type="EMBL" id="KK914318">
    <property type="protein sequence ID" value="KDP41266.1"/>
    <property type="molecule type" value="Genomic_DNA"/>
</dbReference>
<reference evidence="3 4" key="1">
    <citation type="journal article" date="2014" name="PLoS ONE">
        <title>Global Analysis of Gene Expression Profiles in Physic Nut (Jatropha curcas L.) Seedlings Exposed to Salt Stress.</title>
        <authorList>
            <person name="Zhang L."/>
            <person name="Zhang C."/>
            <person name="Wu P."/>
            <person name="Chen Y."/>
            <person name="Li M."/>
            <person name="Jiang H."/>
            <person name="Wu G."/>
        </authorList>
    </citation>
    <scope>NUCLEOTIDE SEQUENCE [LARGE SCALE GENOMIC DNA]</scope>
    <source>
        <strain evidence="4">cv. GZQX0401</strain>
        <tissue evidence="3">Young leaves</tissue>
    </source>
</reference>
<proteinExistence type="predicted"/>
<dbReference type="Pfam" id="PF13041">
    <property type="entry name" value="PPR_2"/>
    <property type="match status" value="1"/>
</dbReference>
<dbReference type="PROSITE" id="PS51375">
    <property type="entry name" value="PPR"/>
    <property type="match status" value="2"/>
</dbReference>
<dbReference type="InterPro" id="IPR046960">
    <property type="entry name" value="PPR_At4g14850-like_plant"/>
</dbReference>
<keyword evidence="1" id="KW-0677">Repeat</keyword>
<evidence type="ECO:0008006" key="5">
    <source>
        <dbReference type="Google" id="ProtNLM"/>
    </source>
</evidence>
<evidence type="ECO:0000256" key="1">
    <source>
        <dbReference type="ARBA" id="ARBA00022737"/>
    </source>
</evidence>
<dbReference type="InterPro" id="IPR002885">
    <property type="entry name" value="PPR_rpt"/>
</dbReference>
<feature type="repeat" description="PPR" evidence="2">
    <location>
        <begin position="68"/>
        <end position="102"/>
    </location>
</feature>
<dbReference type="GO" id="GO:0009451">
    <property type="term" value="P:RNA modification"/>
    <property type="evidence" value="ECO:0007669"/>
    <property type="project" value="InterPro"/>
</dbReference>
<evidence type="ECO:0000256" key="2">
    <source>
        <dbReference type="PROSITE-ProRule" id="PRU00708"/>
    </source>
</evidence>
<protein>
    <recommendedName>
        <fullName evidence="5">Pentatricopeptide repeat-containing protein</fullName>
    </recommendedName>
</protein>
<keyword evidence="4" id="KW-1185">Reference proteome</keyword>
<evidence type="ECO:0000313" key="3">
    <source>
        <dbReference type="EMBL" id="KDP41266.1"/>
    </source>
</evidence>
<dbReference type="Pfam" id="PF20431">
    <property type="entry name" value="E_motif"/>
    <property type="match status" value="1"/>
</dbReference>
<accession>A0A067KYK1</accession>
<dbReference type="Proteomes" id="UP000027138">
    <property type="component" value="Unassembled WGS sequence"/>
</dbReference>
<gene>
    <name evidence="3" type="ORF">JCGZ_15673</name>
</gene>
<dbReference type="PANTHER" id="PTHR47926:SF344">
    <property type="entry name" value="OS07G0636900 PROTEIN"/>
    <property type="match status" value="1"/>
</dbReference>
<dbReference type="OrthoDB" id="185373at2759"/>
<dbReference type="Gene3D" id="1.25.40.10">
    <property type="entry name" value="Tetratricopeptide repeat domain"/>
    <property type="match status" value="2"/>
</dbReference>
<dbReference type="PANTHER" id="PTHR47926">
    <property type="entry name" value="PENTATRICOPEPTIDE REPEAT-CONTAINING PROTEIN"/>
    <property type="match status" value="1"/>
</dbReference>